<dbReference type="InterPro" id="IPR019734">
    <property type="entry name" value="TPR_rpt"/>
</dbReference>
<dbReference type="PANTHER" id="PTHR45586">
    <property type="entry name" value="TPR REPEAT-CONTAINING PROTEIN PA4667"/>
    <property type="match status" value="1"/>
</dbReference>
<dbReference type="Gene3D" id="1.25.40.10">
    <property type="entry name" value="Tetratricopeptide repeat domain"/>
    <property type="match status" value="2"/>
</dbReference>
<dbReference type="PROSITE" id="PS50005">
    <property type="entry name" value="TPR"/>
    <property type="match status" value="2"/>
</dbReference>
<gene>
    <name evidence="5" type="ORF">SOIL9_13620</name>
</gene>
<feature type="repeat" description="TPR" evidence="3">
    <location>
        <begin position="389"/>
        <end position="422"/>
    </location>
</feature>
<sequence>MSAPNLDTTFSTPELNPAPGLVRRPGRVRRFFLAPVRFVQHRPLLTVALLASVALFAAGGVWFWFTSNLRAAERAADRWHNAEAAERLRHCQWLRPDQREVLVLSARIARRTGDGASADTSLDRYDQLYGQDETLAFELLYHRAYLGDVDATAPAIRVHISVGGPRSRLAREAVVAGLMTRYRYLEVHNALSEWLDQDPDDTLALLLRGKFLESQMGFEHAIAAYRRVLELDPDLLEARLRLATLFVNRRNGEDAIEQLAVLRERLPDNAQVHILWVKALSLQGRTADARLALDDCVLRHPDNSDALVERGARALAEGDEQAAVGYLGRAIANDPGNVAARHQYALALARNRQQTEAKREYETIKQLEADNERVLALVQGPLQRNPRDPALLHELAHIALRAGQVRDALRWFDAALQADPEHLPTHQSLVVLYRDLDKPALAARHRAVAKQLSARPQTP</sequence>
<dbReference type="KEGG" id="gms:SOIL9_13620"/>
<evidence type="ECO:0000313" key="6">
    <source>
        <dbReference type="Proteomes" id="UP000464178"/>
    </source>
</evidence>
<name>A0A6P2D9Z5_9BACT</name>
<keyword evidence="1" id="KW-0677">Repeat</keyword>
<protein>
    <submittedName>
        <fullName evidence="5">Uncharacterized protein</fullName>
    </submittedName>
</protein>
<proteinExistence type="predicted"/>
<keyword evidence="2 3" id="KW-0802">TPR repeat</keyword>
<dbReference type="SMART" id="SM00028">
    <property type="entry name" value="TPR"/>
    <property type="match status" value="3"/>
</dbReference>
<accession>A0A6P2D9Z5</accession>
<dbReference type="Pfam" id="PF14559">
    <property type="entry name" value="TPR_19"/>
    <property type="match status" value="2"/>
</dbReference>
<keyword evidence="6" id="KW-1185">Reference proteome</keyword>
<dbReference type="Proteomes" id="UP000464178">
    <property type="component" value="Chromosome"/>
</dbReference>
<keyword evidence="4" id="KW-0812">Transmembrane</keyword>
<dbReference type="InterPro" id="IPR051012">
    <property type="entry name" value="CellSynth/LPSAsmb/PSIAsmb"/>
</dbReference>
<dbReference type="SUPFAM" id="SSF48452">
    <property type="entry name" value="TPR-like"/>
    <property type="match status" value="1"/>
</dbReference>
<keyword evidence="4" id="KW-1133">Transmembrane helix</keyword>
<evidence type="ECO:0000256" key="2">
    <source>
        <dbReference type="ARBA" id="ARBA00022803"/>
    </source>
</evidence>
<dbReference type="EMBL" id="LR593886">
    <property type="protein sequence ID" value="VTR96352.1"/>
    <property type="molecule type" value="Genomic_DNA"/>
</dbReference>
<feature type="repeat" description="TPR" evidence="3">
    <location>
        <begin position="202"/>
        <end position="235"/>
    </location>
</feature>
<evidence type="ECO:0000256" key="3">
    <source>
        <dbReference type="PROSITE-ProRule" id="PRU00339"/>
    </source>
</evidence>
<keyword evidence="4" id="KW-0472">Membrane</keyword>
<evidence type="ECO:0000256" key="1">
    <source>
        <dbReference type="ARBA" id="ARBA00022737"/>
    </source>
</evidence>
<reference evidence="5 6" key="1">
    <citation type="submission" date="2019-05" db="EMBL/GenBank/DDBJ databases">
        <authorList>
            <consortium name="Science for Life Laboratories"/>
        </authorList>
    </citation>
    <scope>NUCLEOTIDE SEQUENCE [LARGE SCALE GENOMIC DNA]</scope>
    <source>
        <strain evidence="5">Soil9</strain>
    </source>
</reference>
<feature type="transmembrane region" description="Helical" evidence="4">
    <location>
        <begin position="44"/>
        <end position="65"/>
    </location>
</feature>
<dbReference type="AlphaFoldDB" id="A0A6P2D9Z5"/>
<dbReference type="InterPro" id="IPR011990">
    <property type="entry name" value="TPR-like_helical_dom_sf"/>
</dbReference>
<evidence type="ECO:0000313" key="5">
    <source>
        <dbReference type="EMBL" id="VTR96352.1"/>
    </source>
</evidence>
<evidence type="ECO:0000256" key="4">
    <source>
        <dbReference type="SAM" id="Phobius"/>
    </source>
</evidence>
<dbReference type="RefSeq" id="WP_162670648.1">
    <property type="nucleotide sequence ID" value="NZ_LR593886.1"/>
</dbReference>
<organism evidence="5 6">
    <name type="scientific">Gemmata massiliana</name>
    <dbReference type="NCBI Taxonomy" id="1210884"/>
    <lineage>
        <taxon>Bacteria</taxon>
        <taxon>Pseudomonadati</taxon>
        <taxon>Planctomycetota</taxon>
        <taxon>Planctomycetia</taxon>
        <taxon>Gemmatales</taxon>
        <taxon>Gemmataceae</taxon>
        <taxon>Gemmata</taxon>
    </lineage>
</organism>
<dbReference type="PANTHER" id="PTHR45586:SF1">
    <property type="entry name" value="LIPOPOLYSACCHARIDE ASSEMBLY PROTEIN B"/>
    <property type="match status" value="1"/>
</dbReference>